<dbReference type="EMBL" id="UOFQ01000054">
    <property type="protein sequence ID" value="VAW86869.1"/>
    <property type="molecule type" value="Genomic_DNA"/>
</dbReference>
<gene>
    <name evidence="1" type="ORF">MNBD_GAMMA17-753</name>
</gene>
<evidence type="ECO:0000313" key="1">
    <source>
        <dbReference type="EMBL" id="VAW86869.1"/>
    </source>
</evidence>
<reference evidence="1" key="1">
    <citation type="submission" date="2018-06" db="EMBL/GenBank/DDBJ databases">
        <authorList>
            <person name="Zhirakovskaya E."/>
        </authorList>
    </citation>
    <scope>NUCLEOTIDE SEQUENCE</scope>
</reference>
<protein>
    <submittedName>
        <fullName evidence="1">Uncharacterized protein</fullName>
    </submittedName>
</protein>
<proteinExistence type="predicted"/>
<dbReference type="AlphaFoldDB" id="A0A3B0ZKS2"/>
<name>A0A3B0ZKS2_9ZZZZ</name>
<organism evidence="1">
    <name type="scientific">hydrothermal vent metagenome</name>
    <dbReference type="NCBI Taxonomy" id="652676"/>
    <lineage>
        <taxon>unclassified sequences</taxon>
        <taxon>metagenomes</taxon>
        <taxon>ecological metagenomes</taxon>
    </lineage>
</organism>
<accession>A0A3B0ZKS2</accession>
<sequence length="338" mass="34887">MKIRNIVKRLALVGATAALLPLGSALAGGPGFDNIVLQSGTTGTLIGCPTGNAADCTPLIDGEGFLQQEVVVDGQTYIQTIIVDPLSSNASGNIDVSTLAFSDITFIQMSGSNNGIKAMQRLRDDPLDNNGADTTGNLFEGTTQLLIGAWAIADEPAGTANLQITQNFRDNSGTGTAIGSGTDASQTEDDFVNDFTLDINLDTAGVQTGKRMDMLQDVGMSDPTVTSPGDDFQRFVIRQRSGDLIAGAGTIVLGTPSAGTGTGGSVDWTGTDDVMVTWLGQSVNLGGSGSSIFGFQSVDNLSDSDEPISTFSTSEANFTTSSPFSWDATNFGTAPSLP</sequence>